<feature type="region of interest" description="Disordered" evidence="1">
    <location>
        <begin position="115"/>
        <end position="240"/>
    </location>
</feature>
<accession>A0A4Q4TLZ6</accession>
<organism evidence="2 3">
    <name type="scientific">Monosporascus ibericus</name>
    <dbReference type="NCBI Taxonomy" id="155417"/>
    <lineage>
        <taxon>Eukaryota</taxon>
        <taxon>Fungi</taxon>
        <taxon>Dikarya</taxon>
        <taxon>Ascomycota</taxon>
        <taxon>Pezizomycotina</taxon>
        <taxon>Sordariomycetes</taxon>
        <taxon>Xylariomycetidae</taxon>
        <taxon>Xylariales</taxon>
        <taxon>Xylariales incertae sedis</taxon>
        <taxon>Monosporascus</taxon>
    </lineage>
</organism>
<dbReference type="OrthoDB" id="5397330at2759"/>
<feature type="compositionally biased region" description="Basic and acidic residues" evidence="1">
    <location>
        <begin position="57"/>
        <end position="72"/>
    </location>
</feature>
<feature type="region of interest" description="Disordered" evidence="1">
    <location>
        <begin position="1"/>
        <end position="87"/>
    </location>
</feature>
<keyword evidence="3" id="KW-1185">Reference proteome</keyword>
<evidence type="ECO:0000256" key="1">
    <source>
        <dbReference type="SAM" id="MobiDB-lite"/>
    </source>
</evidence>
<proteinExistence type="predicted"/>
<feature type="compositionally biased region" description="Low complexity" evidence="1">
    <location>
        <begin position="45"/>
        <end position="55"/>
    </location>
</feature>
<evidence type="ECO:0000313" key="2">
    <source>
        <dbReference type="EMBL" id="RYP08171.1"/>
    </source>
</evidence>
<feature type="compositionally biased region" description="Basic and acidic residues" evidence="1">
    <location>
        <begin position="142"/>
        <end position="153"/>
    </location>
</feature>
<feature type="compositionally biased region" description="Low complexity" evidence="1">
    <location>
        <begin position="77"/>
        <end position="87"/>
    </location>
</feature>
<protein>
    <submittedName>
        <fullName evidence="2">Uncharacterized protein</fullName>
    </submittedName>
</protein>
<sequence>MPIIRIPFTNRRLNASEAQDENERPGMPASNDSHSGFERVEIMGSKASSALSIRSSKSRDNGDYKMSEEKGLWPRQSVSASRSSIDTRSSLGDIEHFIISRESFDSYRRSFDISAKAPVQVHEVTRRSLDSTRFPARVPRSSVRDRSFDREPPTPEEGFEEVGLNDEQQKQQAQQQQEPKKKSFFARFSDPQESHNSQTHSQGMGMSRFIPGRKRAQSGQGSELTPMEKPKSSQSIEAQE</sequence>
<dbReference type="Proteomes" id="UP000293360">
    <property type="component" value="Unassembled WGS sequence"/>
</dbReference>
<evidence type="ECO:0000313" key="3">
    <source>
        <dbReference type="Proteomes" id="UP000293360"/>
    </source>
</evidence>
<dbReference type="AlphaFoldDB" id="A0A4Q4TLZ6"/>
<comment type="caution">
    <text evidence="2">The sequence shown here is derived from an EMBL/GenBank/DDBJ whole genome shotgun (WGS) entry which is preliminary data.</text>
</comment>
<feature type="compositionally biased region" description="Polar residues" evidence="1">
    <location>
        <begin position="194"/>
        <end position="204"/>
    </location>
</feature>
<gene>
    <name evidence="2" type="ORF">DL764_002078</name>
</gene>
<reference evidence="2 3" key="1">
    <citation type="submission" date="2018-06" db="EMBL/GenBank/DDBJ databases">
        <title>Complete Genomes of Monosporascus.</title>
        <authorList>
            <person name="Robinson A.J."/>
            <person name="Natvig D.O."/>
        </authorList>
    </citation>
    <scope>NUCLEOTIDE SEQUENCE [LARGE SCALE GENOMIC DNA]</scope>
    <source>
        <strain evidence="2 3">CBS 110550</strain>
    </source>
</reference>
<name>A0A4Q4TLZ6_9PEZI</name>
<dbReference type="EMBL" id="QJNU01000071">
    <property type="protein sequence ID" value="RYP08171.1"/>
    <property type="molecule type" value="Genomic_DNA"/>
</dbReference>